<proteinExistence type="predicted"/>
<dbReference type="EMBL" id="GGFJ01014254">
    <property type="protein sequence ID" value="MBW63395.1"/>
    <property type="molecule type" value="Transcribed_RNA"/>
</dbReference>
<organism evidence="1">
    <name type="scientific">Anopheles marajoara</name>
    <dbReference type="NCBI Taxonomy" id="58244"/>
    <lineage>
        <taxon>Eukaryota</taxon>
        <taxon>Metazoa</taxon>
        <taxon>Ecdysozoa</taxon>
        <taxon>Arthropoda</taxon>
        <taxon>Hexapoda</taxon>
        <taxon>Insecta</taxon>
        <taxon>Pterygota</taxon>
        <taxon>Neoptera</taxon>
        <taxon>Endopterygota</taxon>
        <taxon>Diptera</taxon>
        <taxon>Nematocera</taxon>
        <taxon>Culicoidea</taxon>
        <taxon>Culicidae</taxon>
        <taxon>Anophelinae</taxon>
        <taxon>Anopheles</taxon>
    </lineage>
</organism>
<name>A0A2M4CDS6_9DIPT</name>
<dbReference type="AlphaFoldDB" id="A0A2M4CDS6"/>
<reference evidence="1" key="1">
    <citation type="submission" date="2018-01" db="EMBL/GenBank/DDBJ databases">
        <title>An insight into the sialome of Amazonian anophelines.</title>
        <authorList>
            <person name="Ribeiro J.M."/>
            <person name="Scarpassa V."/>
            <person name="Calvo E."/>
        </authorList>
    </citation>
    <scope>NUCLEOTIDE SEQUENCE</scope>
    <source>
        <tissue evidence="1">Salivary glands</tissue>
    </source>
</reference>
<accession>A0A2M4CDS6</accession>
<sequence>MRFSGSSSSALVWPVLARQHPVRGVGKVQNVTHYWTSVSTGEDSSRYRMDLDVVTRLCTFAFRSHISSAAVA</sequence>
<protein>
    <submittedName>
        <fullName evidence="1">Putative secreted protein</fullName>
    </submittedName>
</protein>
<evidence type="ECO:0000313" key="1">
    <source>
        <dbReference type="EMBL" id="MBW63395.1"/>
    </source>
</evidence>